<feature type="transmembrane region" description="Helical" evidence="5">
    <location>
        <begin position="37"/>
        <end position="59"/>
    </location>
</feature>
<evidence type="ECO:0000256" key="5">
    <source>
        <dbReference type="SAM" id="Phobius"/>
    </source>
</evidence>
<gene>
    <name evidence="7" type="ORF">ACFSM0_14730</name>
</gene>
<keyword evidence="8" id="KW-1185">Reference proteome</keyword>
<feature type="transmembrane region" description="Helical" evidence="5">
    <location>
        <begin position="128"/>
        <end position="149"/>
    </location>
</feature>
<protein>
    <submittedName>
        <fullName evidence="7">YIP1 family protein</fullName>
    </submittedName>
</protein>
<keyword evidence="2 5" id="KW-0812">Transmembrane</keyword>
<evidence type="ECO:0000259" key="6">
    <source>
        <dbReference type="Pfam" id="PF04893"/>
    </source>
</evidence>
<dbReference type="EMBL" id="JBHUIX010000013">
    <property type="protein sequence ID" value="MFD2175348.1"/>
    <property type="molecule type" value="Genomic_DNA"/>
</dbReference>
<evidence type="ECO:0000313" key="8">
    <source>
        <dbReference type="Proteomes" id="UP001597413"/>
    </source>
</evidence>
<evidence type="ECO:0000256" key="1">
    <source>
        <dbReference type="ARBA" id="ARBA00004141"/>
    </source>
</evidence>
<dbReference type="Proteomes" id="UP001597413">
    <property type="component" value="Unassembled WGS sequence"/>
</dbReference>
<keyword evidence="4 5" id="KW-0472">Membrane</keyword>
<feature type="transmembrane region" description="Helical" evidence="5">
    <location>
        <begin position="71"/>
        <end position="92"/>
    </location>
</feature>
<evidence type="ECO:0000256" key="3">
    <source>
        <dbReference type="ARBA" id="ARBA00022989"/>
    </source>
</evidence>
<evidence type="ECO:0000256" key="4">
    <source>
        <dbReference type="ARBA" id="ARBA00023136"/>
    </source>
</evidence>
<feature type="transmembrane region" description="Helical" evidence="5">
    <location>
        <begin position="104"/>
        <end position="121"/>
    </location>
</feature>
<proteinExistence type="predicted"/>
<keyword evidence="3 5" id="KW-1133">Transmembrane helix</keyword>
<comment type="caution">
    <text evidence="7">The sequence shown here is derived from an EMBL/GenBank/DDBJ whole genome shotgun (WGS) entry which is preliminary data.</text>
</comment>
<feature type="transmembrane region" description="Helical" evidence="5">
    <location>
        <begin position="161"/>
        <end position="188"/>
    </location>
</feature>
<evidence type="ECO:0000313" key="7">
    <source>
        <dbReference type="EMBL" id="MFD2175348.1"/>
    </source>
</evidence>
<name>A0ABW5ADG3_9RHOB</name>
<dbReference type="Pfam" id="PF04893">
    <property type="entry name" value="Yip1"/>
    <property type="match status" value="1"/>
</dbReference>
<feature type="domain" description="Yip1" evidence="6">
    <location>
        <begin position="16"/>
        <end position="177"/>
    </location>
</feature>
<dbReference type="RefSeq" id="WP_377391915.1">
    <property type="nucleotide sequence ID" value="NZ_JBHUIX010000013.1"/>
</dbReference>
<accession>A0ABW5ADG3</accession>
<comment type="subcellular location">
    <subcellularLocation>
        <location evidence="1">Membrane</location>
        <topology evidence="1">Multi-pass membrane protein</topology>
    </subcellularLocation>
</comment>
<sequence length="196" mass="20588">MSLALYLSLLRLTLSDPNAAAFRVTTLLDSAQARWLALGAVVATGAALGAFAELLFSFMTGTDLGPVASPVKLGLVQGALLVYAAFAMTLFGRQFGGTGRFGDALSLVVWIEAVMVGGQILQLLLMVLFPLVSVVLTLALFALMMWLLVRFTATLHGFENLFLTGAGVLMVFFGSALLLGALILGLGITPPFMAES</sequence>
<evidence type="ECO:0000256" key="2">
    <source>
        <dbReference type="ARBA" id="ARBA00022692"/>
    </source>
</evidence>
<dbReference type="InterPro" id="IPR006977">
    <property type="entry name" value="Yip1_dom"/>
</dbReference>
<organism evidence="7 8">
    <name type="scientific">Rhodobacter lacus</name>
    <dbReference type="NCBI Taxonomy" id="1641972"/>
    <lineage>
        <taxon>Bacteria</taxon>
        <taxon>Pseudomonadati</taxon>
        <taxon>Pseudomonadota</taxon>
        <taxon>Alphaproteobacteria</taxon>
        <taxon>Rhodobacterales</taxon>
        <taxon>Rhodobacter group</taxon>
        <taxon>Rhodobacter</taxon>
    </lineage>
</organism>
<reference evidence="8" key="1">
    <citation type="journal article" date="2019" name="Int. J. Syst. Evol. Microbiol.">
        <title>The Global Catalogue of Microorganisms (GCM) 10K type strain sequencing project: providing services to taxonomists for standard genome sequencing and annotation.</title>
        <authorList>
            <consortium name="The Broad Institute Genomics Platform"/>
            <consortium name="The Broad Institute Genome Sequencing Center for Infectious Disease"/>
            <person name="Wu L."/>
            <person name="Ma J."/>
        </authorList>
    </citation>
    <scope>NUCLEOTIDE SEQUENCE [LARGE SCALE GENOMIC DNA]</scope>
    <source>
        <strain evidence="8">CCUG 55131</strain>
    </source>
</reference>